<dbReference type="InterPro" id="IPR012074">
    <property type="entry name" value="GAF_ANTAR"/>
</dbReference>
<evidence type="ECO:0000256" key="1">
    <source>
        <dbReference type="ARBA" id="ARBA00022679"/>
    </source>
</evidence>
<dbReference type="EMBL" id="JBHSIV010000005">
    <property type="protein sequence ID" value="MFC5061923.1"/>
    <property type="molecule type" value="Genomic_DNA"/>
</dbReference>
<dbReference type="SMART" id="SM01012">
    <property type="entry name" value="ANTAR"/>
    <property type="match status" value="1"/>
</dbReference>
<dbReference type="Proteomes" id="UP001595947">
    <property type="component" value="Unassembled WGS sequence"/>
</dbReference>
<evidence type="ECO:0000259" key="5">
    <source>
        <dbReference type="PROSITE" id="PS50921"/>
    </source>
</evidence>
<keyword evidence="4" id="KW-0804">Transcription</keyword>
<dbReference type="PIRSF" id="PIRSF036625">
    <property type="entry name" value="GAF_ANTAR"/>
    <property type="match status" value="1"/>
</dbReference>
<dbReference type="InterPro" id="IPR036388">
    <property type="entry name" value="WH-like_DNA-bd_sf"/>
</dbReference>
<dbReference type="InterPro" id="IPR003018">
    <property type="entry name" value="GAF"/>
</dbReference>
<comment type="caution">
    <text evidence="6">The sequence shown here is derived from an EMBL/GenBank/DDBJ whole genome shotgun (WGS) entry which is preliminary data.</text>
</comment>
<keyword evidence="3" id="KW-0805">Transcription regulation</keyword>
<dbReference type="Pfam" id="PF03861">
    <property type="entry name" value="ANTAR"/>
    <property type="match status" value="1"/>
</dbReference>
<evidence type="ECO:0000313" key="6">
    <source>
        <dbReference type="EMBL" id="MFC5061923.1"/>
    </source>
</evidence>
<keyword evidence="2" id="KW-0418">Kinase</keyword>
<evidence type="ECO:0000256" key="3">
    <source>
        <dbReference type="ARBA" id="ARBA00023015"/>
    </source>
</evidence>
<feature type="domain" description="ANTAR" evidence="5">
    <location>
        <begin position="170"/>
        <end position="231"/>
    </location>
</feature>
<dbReference type="Gene3D" id="3.30.450.40">
    <property type="match status" value="1"/>
</dbReference>
<evidence type="ECO:0000256" key="2">
    <source>
        <dbReference type="ARBA" id="ARBA00022777"/>
    </source>
</evidence>
<dbReference type="InterPro" id="IPR029016">
    <property type="entry name" value="GAF-like_dom_sf"/>
</dbReference>
<accession>A0ABV9YKN2</accession>
<protein>
    <submittedName>
        <fullName evidence="6">GAF and ANTAR domain-containing protein</fullName>
    </submittedName>
</protein>
<dbReference type="Gene3D" id="1.10.10.10">
    <property type="entry name" value="Winged helix-like DNA-binding domain superfamily/Winged helix DNA-binding domain"/>
    <property type="match status" value="1"/>
</dbReference>
<dbReference type="InterPro" id="IPR005561">
    <property type="entry name" value="ANTAR"/>
</dbReference>
<dbReference type="SUPFAM" id="SSF52172">
    <property type="entry name" value="CheY-like"/>
    <property type="match status" value="1"/>
</dbReference>
<keyword evidence="7" id="KW-1185">Reference proteome</keyword>
<gene>
    <name evidence="6" type="ORF">ACFPBZ_06880</name>
</gene>
<dbReference type="RefSeq" id="WP_378035275.1">
    <property type="nucleotide sequence ID" value="NZ_JBHSIV010000005.1"/>
</dbReference>
<keyword evidence="1" id="KW-0808">Transferase</keyword>
<dbReference type="SUPFAM" id="SSF55781">
    <property type="entry name" value="GAF domain-like"/>
    <property type="match status" value="1"/>
</dbReference>
<proteinExistence type="predicted"/>
<dbReference type="Pfam" id="PF13185">
    <property type="entry name" value="GAF_2"/>
    <property type="match status" value="1"/>
</dbReference>
<name>A0ABV9YKN2_9PSEU</name>
<reference evidence="7" key="1">
    <citation type="journal article" date="2019" name="Int. J. Syst. Evol. Microbiol.">
        <title>The Global Catalogue of Microorganisms (GCM) 10K type strain sequencing project: providing services to taxonomists for standard genome sequencing and annotation.</title>
        <authorList>
            <consortium name="The Broad Institute Genomics Platform"/>
            <consortium name="The Broad Institute Genome Sequencing Center for Infectious Disease"/>
            <person name="Wu L."/>
            <person name="Ma J."/>
        </authorList>
    </citation>
    <scope>NUCLEOTIDE SEQUENCE [LARGE SCALE GENOMIC DNA]</scope>
    <source>
        <strain evidence="7">CGMCC 4.7093</strain>
    </source>
</reference>
<evidence type="ECO:0000256" key="4">
    <source>
        <dbReference type="ARBA" id="ARBA00023163"/>
    </source>
</evidence>
<sequence>MTCLLDDQLVVALRTAASGLVRQNIRDMDNVLTQIVASAAQTVPGADGGGISRTEQGTVRACHATHEVIRDLDRLQVDRGQGPSSLAADDPPAGGVVIAHDLASRTDSDRWPSFAPAAVRAGYRSIMSAQLTSSGRGRHAALNLYAHEPDVFTAHAQNIAGLYSAQASLLLYGADQADYLQRAVESRDLIGQAKGILMERFDVTADQAFEMLINSSQETNVKLVDVARWLTRDQESRSAARPTPLWTSAV</sequence>
<dbReference type="InterPro" id="IPR011006">
    <property type="entry name" value="CheY-like_superfamily"/>
</dbReference>
<organism evidence="6 7">
    <name type="scientific">Actinomycetospora atypica</name>
    <dbReference type="NCBI Taxonomy" id="1290095"/>
    <lineage>
        <taxon>Bacteria</taxon>
        <taxon>Bacillati</taxon>
        <taxon>Actinomycetota</taxon>
        <taxon>Actinomycetes</taxon>
        <taxon>Pseudonocardiales</taxon>
        <taxon>Pseudonocardiaceae</taxon>
        <taxon>Actinomycetospora</taxon>
    </lineage>
</organism>
<dbReference type="PROSITE" id="PS50921">
    <property type="entry name" value="ANTAR"/>
    <property type="match status" value="1"/>
</dbReference>
<evidence type="ECO:0000313" key="7">
    <source>
        <dbReference type="Proteomes" id="UP001595947"/>
    </source>
</evidence>